<dbReference type="AlphaFoldDB" id="A0AAQ3K720"/>
<dbReference type="InterPro" id="IPR041492">
    <property type="entry name" value="HAD_2"/>
</dbReference>
<gene>
    <name evidence="2" type="ORF">Cni_G08904</name>
</gene>
<accession>A0AAQ3K720</accession>
<organism evidence="2 3">
    <name type="scientific">Canna indica</name>
    <name type="common">Indian-shot</name>
    <dbReference type="NCBI Taxonomy" id="4628"/>
    <lineage>
        <taxon>Eukaryota</taxon>
        <taxon>Viridiplantae</taxon>
        <taxon>Streptophyta</taxon>
        <taxon>Embryophyta</taxon>
        <taxon>Tracheophyta</taxon>
        <taxon>Spermatophyta</taxon>
        <taxon>Magnoliopsida</taxon>
        <taxon>Liliopsida</taxon>
        <taxon>Zingiberales</taxon>
        <taxon>Cannaceae</taxon>
        <taxon>Canna</taxon>
    </lineage>
</organism>
<dbReference type="Gene3D" id="1.10.150.240">
    <property type="entry name" value="Putative phosphatase, domain 2"/>
    <property type="match status" value="1"/>
</dbReference>
<reference evidence="2 3" key="1">
    <citation type="submission" date="2023-10" db="EMBL/GenBank/DDBJ databases">
        <title>Chromosome-scale genome assembly provides insights into flower coloration mechanisms of Canna indica.</title>
        <authorList>
            <person name="Li C."/>
        </authorList>
    </citation>
    <scope>NUCLEOTIDE SEQUENCE [LARGE SCALE GENOMIC DNA]</scope>
    <source>
        <tissue evidence="2">Flower</tissue>
    </source>
</reference>
<dbReference type="SUPFAM" id="SSF56784">
    <property type="entry name" value="HAD-like"/>
    <property type="match status" value="1"/>
</dbReference>
<dbReference type="Gene3D" id="3.40.50.1000">
    <property type="entry name" value="HAD superfamily/HAD-like"/>
    <property type="match status" value="1"/>
</dbReference>
<dbReference type="PANTHER" id="PTHR47108:SF1">
    <property type="entry name" value="5-AMINO-6-(5-PHOSPHO-D-RIBITYLAMINO)URACIL PHOSPHATASE, CHLOROPLASTIC"/>
    <property type="match status" value="1"/>
</dbReference>
<dbReference type="NCBIfam" id="TIGR01509">
    <property type="entry name" value="HAD-SF-IA-v3"/>
    <property type="match status" value="1"/>
</dbReference>
<dbReference type="InterPro" id="IPR023214">
    <property type="entry name" value="HAD_sf"/>
</dbReference>
<dbReference type="CDD" id="cd07505">
    <property type="entry name" value="HAD_BPGM-like"/>
    <property type="match status" value="1"/>
</dbReference>
<protein>
    <submittedName>
        <fullName evidence="2">Uncharacterized protein</fullName>
    </submittedName>
</protein>
<feature type="region of interest" description="Disordered" evidence="1">
    <location>
        <begin position="64"/>
        <end position="90"/>
    </location>
</feature>
<keyword evidence="3" id="KW-1185">Reference proteome</keyword>
<name>A0AAQ3K720_9LILI</name>
<evidence type="ECO:0000256" key="1">
    <source>
        <dbReference type="SAM" id="MobiDB-lite"/>
    </source>
</evidence>
<dbReference type="EMBL" id="CP136892">
    <property type="protein sequence ID" value="WOL00191.1"/>
    <property type="molecule type" value="Genomic_DNA"/>
</dbReference>
<dbReference type="InterPro" id="IPR006439">
    <property type="entry name" value="HAD-SF_hydro_IA"/>
</dbReference>
<evidence type="ECO:0000313" key="3">
    <source>
        <dbReference type="Proteomes" id="UP001327560"/>
    </source>
</evidence>
<dbReference type="InterPro" id="IPR036412">
    <property type="entry name" value="HAD-like_sf"/>
</dbReference>
<dbReference type="Pfam" id="PF13419">
    <property type="entry name" value="HAD_2"/>
    <property type="match status" value="1"/>
</dbReference>
<dbReference type="PANTHER" id="PTHR47108">
    <property type="entry name" value="5-AMINO-6-(5-PHOSPHO-D-RIBITYLAMINO)URACIL PHOSPHATASE, CHLOROPLASTIC"/>
    <property type="match status" value="1"/>
</dbReference>
<proteinExistence type="predicted"/>
<sequence length="357" mass="39978">MIFCAFSSMTSCSVAGSTFFHGRNLLDEMRNCSNRKRGRRKKSIFYEFGLMPFLLMASKRSLPNRQGDGSANASELAEDHNSPEEDSTPPDFALALPASLNWLWSLSTQVDGPSPQVGRRRMGVIFELEGVIVENGDPELEPHAWFILCKEEGRLFPLDTVLRSIEGMKIEEAIAEVLGWSEDPVELQRLATRKEEIYRSLRGCNYRLRPGTQEFLSRLMDYNIPMAVVSARPQKGIEEAIRAVGLEGYFACVMAAEDFSRGKPDPEMFNRAAELLELETERCIVIGNSDSTVVAAATAGMSSVVVASNKPVYDFRVAERVVRSLDELSISYIESRTNPIQQRAREMHMEMEGSSNL</sequence>
<feature type="compositionally biased region" description="Polar residues" evidence="1">
    <location>
        <begin position="64"/>
        <end position="73"/>
    </location>
</feature>
<evidence type="ECO:0000313" key="2">
    <source>
        <dbReference type="EMBL" id="WOL00191.1"/>
    </source>
</evidence>
<dbReference type="Proteomes" id="UP001327560">
    <property type="component" value="Chromosome 3"/>
</dbReference>
<dbReference type="InterPro" id="IPR023198">
    <property type="entry name" value="PGP-like_dom2"/>
</dbReference>